<accession>A0A5C5YFG0</accession>
<evidence type="ECO:0000259" key="1">
    <source>
        <dbReference type="Pfam" id="PF00534"/>
    </source>
</evidence>
<dbReference type="GO" id="GO:0043750">
    <property type="term" value="F:phosphatidylinositol alpha-mannosyltransferase activity"/>
    <property type="evidence" value="ECO:0007669"/>
    <property type="project" value="UniProtKB-EC"/>
</dbReference>
<sequence length="406" mass="45249">MSQITDVSGSAPTIRVTIVQPALAKYRIPVFRELAARPGIELKVVYGVTPGLDNVEADGFRAEPAGLKTTRLLGSKALVYPAQFWSASRQDCDVLMLTWTPRYVLLLPSIFRAKLAGVGVVLWGHGLSKSDRPFWKRARDFLARRADCLLFYDRATAQGYLDEGWSPQRISVASNAIDHAAIDRARDQWLSTPGRLDEFRRSKGLDGQRTVLFVSRLLPANRVDLLLEAAVDLRRQIPNIRIVIIGNGDTQRQSLQERAAELGIDDITIFERGLYNEEELAPWFLSADVFCYPENIGLSILHALWYGAPVVTSDRRDCHNPEIVYLEPGRNGECYRHGDAGSLSQTLGGLLANPARLEEMSANARESVEGTATVDRMVDGFEEAIRRAYEARNPEKKTRVNGGREA</sequence>
<feature type="domain" description="Glycosyl transferase family 1" evidence="1">
    <location>
        <begin position="198"/>
        <end position="366"/>
    </location>
</feature>
<evidence type="ECO:0000313" key="3">
    <source>
        <dbReference type="Proteomes" id="UP000318478"/>
    </source>
</evidence>
<protein>
    <submittedName>
        <fullName evidence="2">GDP-mannose-dependent alpha-(1-6)-phosphatidylinositol monomannoside mannosyltransferase</fullName>
        <ecNumber evidence="2">2.4.1.345</ecNumber>
    </submittedName>
</protein>
<proteinExistence type="predicted"/>
<dbReference type="AlphaFoldDB" id="A0A5C5YFG0"/>
<dbReference type="SUPFAM" id="SSF53756">
    <property type="entry name" value="UDP-Glycosyltransferase/glycogen phosphorylase"/>
    <property type="match status" value="1"/>
</dbReference>
<comment type="caution">
    <text evidence="2">The sequence shown here is derived from an EMBL/GenBank/DDBJ whole genome shotgun (WGS) entry which is preliminary data.</text>
</comment>
<gene>
    <name evidence="2" type="primary">pimB_2</name>
    <name evidence="2" type="ORF">Pla123a_36410</name>
</gene>
<evidence type="ECO:0000313" key="2">
    <source>
        <dbReference type="EMBL" id="TWT73748.1"/>
    </source>
</evidence>
<keyword evidence="3" id="KW-1185">Reference proteome</keyword>
<keyword evidence="2" id="KW-0328">Glycosyltransferase</keyword>
<reference evidence="2 3" key="1">
    <citation type="submission" date="2019-02" db="EMBL/GenBank/DDBJ databases">
        <title>Deep-cultivation of Planctomycetes and their phenomic and genomic characterization uncovers novel biology.</title>
        <authorList>
            <person name="Wiegand S."/>
            <person name="Jogler M."/>
            <person name="Boedeker C."/>
            <person name="Pinto D."/>
            <person name="Vollmers J."/>
            <person name="Rivas-Marin E."/>
            <person name="Kohn T."/>
            <person name="Peeters S.H."/>
            <person name="Heuer A."/>
            <person name="Rast P."/>
            <person name="Oberbeckmann S."/>
            <person name="Bunk B."/>
            <person name="Jeske O."/>
            <person name="Meyerdierks A."/>
            <person name="Storesund J.E."/>
            <person name="Kallscheuer N."/>
            <person name="Luecker S."/>
            <person name="Lage O.M."/>
            <person name="Pohl T."/>
            <person name="Merkel B.J."/>
            <person name="Hornburger P."/>
            <person name="Mueller R.-W."/>
            <person name="Bruemmer F."/>
            <person name="Labrenz M."/>
            <person name="Spormann A.M."/>
            <person name="Op Den Camp H."/>
            <person name="Overmann J."/>
            <person name="Amann R."/>
            <person name="Jetten M.S.M."/>
            <person name="Mascher T."/>
            <person name="Medema M.H."/>
            <person name="Devos D.P."/>
            <person name="Kaster A.-K."/>
            <person name="Ovreas L."/>
            <person name="Rohde M."/>
            <person name="Galperin M.Y."/>
            <person name="Jogler C."/>
        </authorList>
    </citation>
    <scope>NUCLEOTIDE SEQUENCE [LARGE SCALE GENOMIC DNA]</scope>
    <source>
        <strain evidence="2 3">Pla123a</strain>
    </source>
</reference>
<dbReference type="EMBL" id="SJPO01000009">
    <property type="protein sequence ID" value="TWT73748.1"/>
    <property type="molecule type" value="Genomic_DNA"/>
</dbReference>
<dbReference type="PANTHER" id="PTHR45947:SF3">
    <property type="entry name" value="SULFOQUINOVOSYL TRANSFERASE SQD2"/>
    <property type="match status" value="1"/>
</dbReference>
<dbReference type="OrthoDB" id="9790710at2"/>
<keyword evidence="2" id="KW-0808">Transferase</keyword>
<dbReference type="Gene3D" id="3.40.50.2000">
    <property type="entry name" value="Glycogen Phosphorylase B"/>
    <property type="match status" value="2"/>
</dbReference>
<organism evidence="2 3">
    <name type="scientific">Posidoniimonas polymericola</name>
    <dbReference type="NCBI Taxonomy" id="2528002"/>
    <lineage>
        <taxon>Bacteria</taxon>
        <taxon>Pseudomonadati</taxon>
        <taxon>Planctomycetota</taxon>
        <taxon>Planctomycetia</taxon>
        <taxon>Pirellulales</taxon>
        <taxon>Lacipirellulaceae</taxon>
        <taxon>Posidoniimonas</taxon>
    </lineage>
</organism>
<name>A0A5C5YFG0_9BACT</name>
<dbReference type="InterPro" id="IPR050194">
    <property type="entry name" value="Glycosyltransferase_grp1"/>
</dbReference>
<dbReference type="RefSeq" id="WP_146589520.1">
    <property type="nucleotide sequence ID" value="NZ_SJPO01000009.1"/>
</dbReference>
<dbReference type="CDD" id="cd03801">
    <property type="entry name" value="GT4_PimA-like"/>
    <property type="match status" value="1"/>
</dbReference>
<dbReference type="Proteomes" id="UP000318478">
    <property type="component" value="Unassembled WGS sequence"/>
</dbReference>
<dbReference type="InterPro" id="IPR001296">
    <property type="entry name" value="Glyco_trans_1"/>
</dbReference>
<dbReference type="EC" id="2.4.1.345" evidence="2"/>
<dbReference type="Pfam" id="PF00534">
    <property type="entry name" value="Glycos_transf_1"/>
    <property type="match status" value="1"/>
</dbReference>
<dbReference type="PANTHER" id="PTHR45947">
    <property type="entry name" value="SULFOQUINOVOSYL TRANSFERASE SQD2"/>
    <property type="match status" value="1"/>
</dbReference>